<dbReference type="SUPFAM" id="SSF57667">
    <property type="entry name" value="beta-beta-alpha zinc fingers"/>
    <property type="match status" value="1"/>
</dbReference>
<reference evidence="10 11" key="1">
    <citation type="submission" date="2016-02" db="EMBL/GenBank/DDBJ databases">
        <title>Complete genome sequence and transcriptome regulation of the pentose utilising yeast Sugiyamaella lignohabitans.</title>
        <authorList>
            <person name="Bellasio M."/>
            <person name="Peymann A."/>
            <person name="Valli M."/>
            <person name="Sipitzky M."/>
            <person name="Graf A."/>
            <person name="Sauer M."/>
            <person name="Marx H."/>
            <person name="Mattanovich D."/>
        </authorList>
    </citation>
    <scope>NUCLEOTIDE SEQUENCE [LARGE SCALE GENOMIC DNA]</scope>
    <source>
        <strain evidence="10 11">CBS 10342</strain>
    </source>
</reference>
<dbReference type="AlphaFoldDB" id="A0A167CA54"/>
<keyword evidence="2" id="KW-0479">Metal-binding</keyword>
<evidence type="ECO:0000256" key="7">
    <source>
        <dbReference type="PROSITE-ProRule" id="PRU00042"/>
    </source>
</evidence>
<keyword evidence="6" id="KW-0539">Nucleus</keyword>
<keyword evidence="11" id="KW-1185">Reference proteome</keyword>
<dbReference type="GO" id="GO:0000978">
    <property type="term" value="F:RNA polymerase II cis-regulatory region sequence-specific DNA binding"/>
    <property type="evidence" value="ECO:0007669"/>
    <property type="project" value="TreeGrafter"/>
</dbReference>
<gene>
    <name evidence="10" type="primary">STP2</name>
    <name evidence="10" type="ORF">AWJ20_4229</name>
</gene>
<dbReference type="SMART" id="SM00355">
    <property type="entry name" value="ZnF_C2H2"/>
    <property type="match status" value="2"/>
</dbReference>
<dbReference type="PANTHER" id="PTHR24396:SF19">
    <property type="entry name" value="FI01119P"/>
    <property type="match status" value="1"/>
</dbReference>
<dbReference type="GO" id="GO:0008270">
    <property type="term" value="F:zinc ion binding"/>
    <property type="evidence" value="ECO:0007669"/>
    <property type="project" value="UniProtKB-KW"/>
</dbReference>
<dbReference type="InterPro" id="IPR051643">
    <property type="entry name" value="Transcr_Reg_ZincFinger"/>
</dbReference>
<evidence type="ECO:0000259" key="9">
    <source>
        <dbReference type="PROSITE" id="PS50157"/>
    </source>
</evidence>
<dbReference type="PANTHER" id="PTHR24396">
    <property type="entry name" value="ZINC FINGER PROTEIN"/>
    <property type="match status" value="1"/>
</dbReference>
<evidence type="ECO:0000256" key="8">
    <source>
        <dbReference type="SAM" id="MobiDB-lite"/>
    </source>
</evidence>
<protein>
    <submittedName>
        <fullName evidence="10">Stp2p</fullName>
    </submittedName>
</protein>
<evidence type="ECO:0000256" key="2">
    <source>
        <dbReference type="ARBA" id="ARBA00022723"/>
    </source>
</evidence>
<evidence type="ECO:0000313" key="10">
    <source>
        <dbReference type="EMBL" id="ANB11419.1"/>
    </source>
</evidence>
<feature type="region of interest" description="Disordered" evidence="8">
    <location>
        <begin position="62"/>
        <end position="117"/>
    </location>
</feature>
<dbReference type="GO" id="GO:0000981">
    <property type="term" value="F:DNA-binding transcription factor activity, RNA polymerase II-specific"/>
    <property type="evidence" value="ECO:0007669"/>
    <property type="project" value="TreeGrafter"/>
</dbReference>
<feature type="region of interest" description="Disordered" evidence="8">
    <location>
        <begin position="397"/>
        <end position="430"/>
    </location>
</feature>
<feature type="region of interest" description="Disordered" evidence="8">
    <location>
        <begin position="222"/>
        <end position="244"/>
    </location>
</feature>
<comment type="subcellular location">
    <subcellularLocation>
        <location evidence="1">Nucleus</location>
    </subcellularLocation>
</comment>
<dbReference type="PROSITE" id="PS00028">
    <property type="entry name" value="ZINC_FINGER_C2H2_1"/>
    <property type="match status" value="1"/>
</dbReference>
<dbReference type="GeneID" id="30036338"/>
<evidence type="ECO:0000256" key="1">
    <source>
        <dbReference type="ARBA" id="ARBA00004123"/>
    </source>
</evidence>
<dbReference type="EMBL" id="CP014500">
    <property type="protein sequence ID" value="ANB11419.1"/>
    <property type="molecule type" value="Genomic_DNA"/>
</dbReference>
<evidence type="ECO:0000256" key="3">
    <source>
        <dbReference type="ARBA" id="ARBA00022737"/>
    </source>
</evidence>
<dbReference type="OrthoDB" id="9439903at2759"/>
<feature type="compositionally biased region" description="Low complexity" evidence="8">
    <location>
        <begin position="409"/>
        <end position="424"/>
    </location>
</feature>
<keyword evidence="3" id="KW-0677">Repeat</keyword>
<evidence type="ECO:0000256" key="4">
    <source>
        <dbReference type="ARBA" id="ARBA00022771"/>
    </source>
</evidence>
<sequence>MSETVASGPKSFWRTLVDTLASLSSGVLESIWKILSPVTKGGQLFMLKPLDLLLPAKDTKAIESGSESSKPTNSTTISSSKSSSSVPSDKTSVSKDVSTATTTATSSNPKSTSLFPSGEIKSLNSTKSKVGFPVACATSDASAFDVIQLRNQNGTVVGWDFSSATFGPHDNNSLNQPTNIESHFDQAQNAFFHNASTSLPNQSILAGLDNLGFMNDSSNIHHQEQHQHNQNQNQMAGPKQPNSKLVMRRNHRASVGNSSIVGSFPYSRQYKNSLGDIQFDVQGMSQNNVPQPQMDMNIPVQNSASVFSPSEFSDFEVQYNQQQPPFSGHRSDSINSAESSVPDFHDHSSNNHISQSLPADNHFYNYSDGADLSPPELEMLRSPVGFYNNTPDFNAGSTPTIRGANDIADNNNNNNNYSSNVSSHHSSDSPDIFPINNNNGLFPVDPINSHNIMVNGVYPLVHSRANSENGSPEHVTNLNLEKPLDDLSWPGLAGLPAAYTGTTSSPTNSIGLTNEDLATPHHMVKQDEFHSHNTNNSHEMLPIITPDPLESWGYLNSAQNGSTNAILSPESSVTSASSIDLLVADESSPLSIVSMASSGAIDGIPVTASPSNSELPNQFACPECDASFRIKGYLTRHMKKHADQKAYTCPFFDCTAETPCHPSGGFSRRDTYKTHLKARHFIYPTGTRSENRSKVIGTCGGCGDKFDSNERWVEDHIQMDACAGLKKA</sequence>
<proteinExistence type="predicted"/>
<dbReference type="FunFam" id="3.30.160.60:FF:000100">
    <property type="entry name" value="Zinc finger 45-like"/>
    <property type="match status" value="1"/>
</dbReference>
<evidence type="ECO:0000256" key="6">
    <source>
        <dbReference type="ARBA" id="ARBA00023242"/>
    </source>
</evidence>
<accession>A0A167CA54</accession>
<dbReference type="Gene3D" id="3.30.160.60">
    <property type="entry name" value="Classic Zinc Finger"/>
    <property type="match status" value="1"/>
</dbReference>
<organism evidence="10 11">
    <name type="scientific">Sugiyamaella lignohabitans</name>
    <dbReference type="NCBI Taxonomy" id="796027"/>
    <lineage>
        <taxon>Eukaryota</taxon>
        <taxon>Fungi</taxon>
        <taxon>Dikarya</taxon>
        <taxon>Ascomycota</taxon>
        <taxon>Saccharomycotina</taxon>
        <taxon>Dipodascomycetes</taxon>
        <taxon>Dipodascales</taxon>
        <taxon>Trichomonascaceae</taxon>
        <taxon>Sugiyamaella</taxon>
    </lineage>
</organism>
<evidence type="ECO:0000313" key="11">
    <source>
        <dbReference type="Proteomes" id="UP000189580"/>
    </source>
</evidence>
<feature type="region of interest" description="Disordered" evidence="8">
    <location>
        <begin position="322"/>
        <end position="356"/>
    </location>
</feature>
<keyword evidence="4 7" id="KW-0863">Zinc-finger</keyword>
<name>A0A167CA54_9ASCO</name>
<feature type="domain" description="C2H2-type" evidence="9">
    <location>
        <begin position="619"/>
        <end position="646"/>
    </location>
</feature>
<dbReference type="KEGG" id="slb:AWJ20_4229"/>
<keyword evidence="5" id="KW-0862">Zinc</keyword>
<dbReference type="PROSITE" id="PS50157">
    <property type="entry name" value="ZINC_FINGER_C2H2_2"/>
    <property type="match status" value="1"/>
</dbReference>
<dbReference type="GO" id="GO:0005634">
    <property type="term" value="C:nucleus"/>
    <property type="evidence" value="ECO:0007669"/>
    <property type="project" value="UniProtKB-SubCell"/>
</dbReference>
<evidence type="ECO:0000256" key="5">
    <source>
        <dbReference type="ARBA" id="ARBA00022833"/>
    </source>
</evidence>
<feature type="compositionally biased region" description="Low complexity" evidence="8">
    <location>
        <begin position="68"/>
        <end position="113"/>
    </location>
</feature>
<dbReference type="InterPro" id="IPR036236">
    <property type="entry name" value="Znf_C2H2_sf"/>
</dbReference>
<dbReference type="RefSeq" id="XP_018733896.1">
    <property type="nucleotide sequence ID" value="XM_018881291.1"/>
</dbReference>
<dbReference type="InterPro" id="IPR013087">
    <property type="entry name" value="Znf_C2H2_type"/>
</dbReference>
<dbReference type="Proteomes" id="UP000189580">
    <property type="component" value="Chromosome c"/>
</dbReference>